<protein>
    <recommendedName>
        <fullName evidence="4 14">Undecaprenyl-diphosphatase</fullName>
        <ecNumber evidence="3 14">3.6.1.27</ecNumber>
    </recommendedName>
    <alternativeName>
        <fullName evidence="12 14">Bacitracin resistance protein</fullName>
    </alternativeName>
    <alternativeName>
        <fullName evidence="11 14">Undecaprenyl pyrophosphate phosphatase</fullName>
    </alternativeName>
</protein>
<keyword evidence="14" id="KW-0133">Cell shape</keyword>
<gene>
    <name evidence="14" type="primary">uppP</name>
    <name evidence="15" type="ORF">Apau_0805</name>
</gene>
<feature type="transmembrane region" description="Helical" evidence="14">
    <location>
        <begin position="142"/>
        <end position="162"/>
    </location>
</feature>
<dbReference type="HAMAP" id="MF_01006">
    <property type="entry name" value="Undec_diphosphatase"/>
    <property type="match status" value="1"/>
</dbReference>
<evidence type="ECO:0000256" key="7">
    <source>
        <dbReference type="ARBA" id="ARBA00022801"/>
    </source>
</evidence>
<dbReference type="GO" id="GO:0005886">
    <property type="term" value="C:plasma membrane"/>
    <property type="evidence" value="ECO:0007669"/>
    <property type="project" value="UniProtKB-SubCell"/>
</dbReference>
<dbReference type="eggNOG" id="COG1968">
    <property type="taxonomic scope" value="Bacteria"/>
</dbReference>
<dbReference type="Proteomes" id="UP000005096">
    <property type="component" value="Chromosome"/>
</dbReference>
<dbReference type="GO" id="GO:0071555">
    <property type="term" value="P:cell wall organization"/>
    <property type="evidence" value="ECO:0007669"/>
    <property type="project" value="UniProtKB-KW"/>
</dbReference>
<keyword evidence="14" id="KW-0961">Cell wall biogenesis/degradation</keyword>
<feature type="transmembrane region" description="Helical" evidence="14">
    <location>
        <begin position="84"/>
        <end position="104"/>
    </location>
</feature>
<comment type="catalytic activity">
    <reaction evidence="13 14">
        <text>di-trans,octa-cis-undecaprenyl diphosphate + H2O = di-trans,octa-cis-undecaprenyl phosphate + phosphate + H(+)</text>
        <dbReference type="Rhea" id="RHEA:28094"/>
        <dbReference type="ChEBI" id="CHEBI:15377"/>
        <dbReference type="ChEBI" id="CHEBI:15378"/>
        <dbReference type="ChEBI" id="CHEBI:43474"/>
        <dbReference type="ChEBI" id="CHEBI:58405"/>
        <dbReference type="ChEBI" id="CHEBI:60392"/>
        <dbReference type="EC" id="3.6.1.27"/>
    </reaction>
</comment>
<dbReference type="RefSeq" id="WP_006300401.1">
    <property type="nucleotide sequence ID" value="NZ_CM001022.1"/>
</dbReference>
<keyword evidence="14" id="KW-0573">Peptidoglycan synthesis</keyword>
<dbReference type="GO" id="GO:0009252">
    <property type="term" value="P:peptidoglycan biosynthetic process"/>
    <property type="evidence" value="ECO:0007669"/>
    <property type="project" value="UniProtKB-KW"/>
</dbReference>
<dbReference type="STRING" id="584708.Apau_0805"/>
<sequence length="269" mass="28375">MNTPVILLGALQGATEFLPVSSSGHLALAQIFLGFREAPLAYDLLLHLATVLATVLYFARDILELGGEWLMGFFNPNARRWAGWRYGWSVIVATLLTAVVGLPLKPYVEFGSTNSLWVGSGLLVTAGILLVSRWVPVRERHVGLGAGILVGLVQGIAVMPGVSRSGSTIVGGLVAGLEPQEAFRFSFLLSLPAILGANLVELHQVGGVDAFLSALPQDWGLGFAAAFVAGLLSLLALRRISLFGAWWVFGVYCLVLGGSVVAATFAGGF</sequence>
<reference evidence="15 16" key="1">
    <citation type="journal article" date="2010" name="Stand. Genomic Sci.">
        <title>Non-contiguous finished genome sequence of Aminomonas paucivorans type strain (GLU-3).</title>
        <authorList>
            <person name="Pitluck S."/>
            <person name="Yasawong M."/>
            <person name="Held B."/>
            <person name="Lapidus A."/>
            <person name="Nolan M."/>
            <person name="Copeland A."/>
            <person name="Lucas S."/>
            <person name="Del Rio T.G."/>
            <person name="Tice H."/>
            <person name="Cheng J.F."/>
            <person name="Chertkov O."/>
            <person name="Goodwin L."/>
            <person name="Tapia R."/>
            <person name="Han C."/>
            <person name="Liolios K."/>
            <person name="Ivanova N."/>
            <person name="Mavromatis K."/>
            <person name="Ovchinnikova G."/>
            <person name="Pati A."/>
            <person name="Chen A."/>
            <person name="Palaniappan K."/>
            <person name="Land M."/>
            <person name="Hauser L."/>
            <person name="Chang Y.J."/>
            <person name="Jeffries C.D."/>
            <person name="Pukall R."/>
            <person name="Spring S."/>
            <person name="Rohde M."/>
            <person name="Sikorski J."/>
            <person name="Goker M."/>
            <person name="Woyke T."/>
            <person name="Bristow J."/>
            <person name="Eisen J.A."/>
            <person name="Markowitz V."/>
            <person name="Hugenholtz P."/>
            <person name="Kyrpides N.C."/>
            <person name="Klenk H.P."/>
        </authorList>
    </citation>
    <scope>NUCLEOTIDE SEQUENCE [LARGE SCALE GENOMIC DNA]</scope>
    <source>
        <strain evidence="15 16">DSM 12260</strain>
    </source>
</reference>
<comment type="subcellular location">
    <subcellularLocation>
        <location evidence="1 14">Cell membrane</location>
        <topology evidence="1 14">Multi-pass membrane protein</topology>
    </subcellularLocation>
</comment>
<dbReference type="InterPro" id="IPR003824">
    <property type="entry name" value="UppP"/>
</dbReference>
<dbReference type="Pfam" id="PF02673">
    <property type="entry name" value="BacA"/>
    <property type="match status" value="1"/>
</dbReference>
<dbReference type="EC" id="3.6.1.27" evidence="3 14"/>
<evidence type="ECO:0000256" key="10">
    <source>
        <dbReference type="ARBA" id="ARBA00023251"/>
    </source>
</evidence>
<keyword evidence="8 14" id="KW-1133">Transmembrane helix</keyword>
<organism evidence="15 16">
    <name type="scientific">Aminomonas paucivorans DSM 12260</name>
    <dbReference type="NCBI Taxonomy" id="584708"/>
    <lineage>
        <taxon>Bacteria</taxon>
        <taxon>Thermotogati</taxon>
        <taxon>Synergistota</taxon>
        <taxon>Synergistia</taxon>
        <taxon>Synergistales</taxon>
        <taxon>Synergistaceae</taxon>
        <taxon>Aminomonas</taxon>
    </lineage>
</organism>
<keyword evidence="6 14" id="KW-0812">Transmembrane</keyword>
<dbReference type="AlphaFoldDB" id="E3CVH7"/>
<dbReference type="PaxDb" id="584708-Apau_0805"/>
<evidence type="ECO:0000256" key="9">
    <source>
        <dbReference type="ARBA" id="ARBA00023136"/>
    </source>
</evidence>
<accession>E3CVH7</accession>
<dbReference type="EMBL" id="CM001022">
    <property type="protein sequence ID" value="EFQ23233.1"/>
    <property type="molecule type" value="Genomic_DNA"/>
</dbReference>
<evidence type="ECO:0000313" key="15">
    <source>
        <dbReference type="EMBL" id="EFQ23233.1"/>
    </source>
</evidence>
<feature type="transmembrane region" description="Helical" evidence="14">
    <location>
        <begin position="116"/>
        <end position="135"/>
    </location>
</feature>
<evidence type="ECO:0000256" key="3">
    <source>
        <dbReference type="ARBA" id="ARBA00012374"/>
    </source>
</evidence>
<feature type="transmembrane region" description="Helical" evidence="14">
    <location>
        <begin position="246"/>
        <end position="266"/>
    </location>
</feature>
<feature type="transmembrane region" description="Helical" evidence="14">
    <location>
        <begin position="221"/>
        <end position="240"/>
    </location>
</feature>
<evidence type="ECO:0000256" key="8">
    <source>
        <dbReference type="ARBA" id="ARBA00022989"/>
    </source>
</evidence>
<dbReference type="GO" id="GO:0008360">
    <property type="term" value="P:regulation of cell shape"/>
    <property type="evidence" value="ECO:0007669"/>
    <property type="project" value="UniProtKB-KW"/>
</dbReference>
<comment type="function">
    <text evidence="14">Catalyzes the dephosphorylation of undecaprenyl diphosphate (UPP). Confers resistance to bacitracin.</text>
</comment>
<dbReference type="OrthoDB" id="9808289at2"/>
<evidence type="ECO:0000313" key="16">
    <source>
        <dbReference type="Proteomes" id="UP000005096"/>
    </source>
</evidence>
<evidence type="ECO:0000256" key="13">
    <source>
        <dbReference type="ARBA" id="ARBA00047594"/>
    </source>
</evidence>
<comment type="similarity">
    <text evidence="2 14">Belongs to the UppP family.</text>
</comment>
<feature type="transmembrane region" description="Helical" evidence="14">
    <location>
        <begin position="45"/>
        <end position="63"/>
    </location>
</feature>
<evidence type="ECO:0000256" key="5">
    <source>
        <dbReference type="ARBA" id="ARBA00022475"/>
    </source>
</evidence>
<evidence type="ECO:0000256" key="4">
    <source>
        <dbReference type="ARBA" id="ARBA00021581"/>
    </source>
</evidence>
<keyword evidence="7 14" id="KW-0378">Hydrolase</keyword>
<dbReference type="GO" id="GO:0050380">
    <property type="term" value="F:undecaprenyl-diphosphatase activity"/>
    <property type="evidence" value="ECO:0007669"/>
    <property type="project" value="UniProtKB-UniRule"/>
</dbReference>
<evidence type="ECO:0000256" key="6">
    <source>
        <dbReference type="ARBA" id="ARBA00022692"/>
    </source>
</evidence>
<comment type="miscellaneous">
    <text evidence="14">Bacitracin is thought to be involved in the inhibition of peptidoglycan synthesis by sequestering undecaprenyl diphosphate, thereby reducing the pool of lipid carrier available.</text>
</comment>
<keyword evidence="10 14" id="KW-0046">Antibiotic resistance</keyword>
<dbReference type="GO" id="GO:0046677">
    <property type="term" value="P:response to antibiotic"/>
    <property type="evidence" value="ECO:0007669"/>
    <property type="project" value="UniProtKB-UniRule"/>
</dbReference>
<name>E3CVH7_9BACT</name>
<dbReference type="PANTHER" id="PTHR30622">
    <property type="entry name" value="UNDECAPRENYL-DIPHOSPHATASE"/>
    <property type="match status" value="1"/>
</dbReference>
<evidence type="ECO:0000256" key="2">
    <source>
        <dbReference type="ARBA" id="ARBA00010621"/>
    </source>
</evidence>
<dbReference type="PANTHER" id="PTHR30622:SF2">
    <property type="entry name" value="UNDECAPRENYL-DIPHOSPHATASE"/>
    <property type="match status" value="1"/>
</dbReference>
<evidence type="ECO:0000256" key="14">
    <source>
        <dbReference type="HAMAP-Rule" id="MF_01006"/>
    </source>
</evidence>
<evidence type="ECO:0000256" key="11">
    <source>
        <dbReference type="ARBA" id="ARBA00032707"/>
    </source>
</evidence>
<evidence type="ECO:0000256" key="1">
    <source>
        <dbReference type="ARBA" id="ARBA00004651"/>
    </source>
</evidence>
<proteinExistence type="inferred from homology"/>
<keyword evidence="9 14" id="KW-0472">Membrane</keyword>
<keyword evidence="16" id="KW-1185">Reference proteome</keyword>
<dbReference type="HOGENOM" id="CLU_060296_1_2_0"/>
<keyword evidence="5 14" id="KW-1003">Cell membrane</keyword>
<evidence type="ECO:0000256" key="12">
    <source>
        <dbReference type="ARBA" id="ARBA00032932"/>
    </source>
</evidence>